<dbReference type="InterPro" id="IPR006141">
    <property type="entry name" value="Intein_N"/>
</dbReference>
<dbReference type="PROSITE" id="PS50817">
    <property type="entry name" value="INTEIN_N_TER"/>
    <property type="match status" value="1"/>
</dbReference>
<organism evidence="2">
    <name type="scientific">marine sediment metagenome</name>
    <dbReference type="NCBI Taxonomy" id="412755"/>
    <lineage>
        <taxon>unclassified sequences</taxon>
        <taxon>metagenomes</taxon>
        <taxon>ecological metagenomes</taxon>
    </lineage>
</organism>
<protein>
    <recommendedName>
        <fullName evidence="1">Hint domain-containing protein</fullName>
    </recommendedName>
</protein>
<dbReference type="InterPro" id="IPR030934">
    <property type="entry name" value="Intein_C"/>
</dbReference>
<gene>
    <name evidence="2" type="ORF">LCGC14_3055780</name>
</gene>
<dbReference type="InterPro" id="IPR003587">
    <property type="entry name" value="Hint_dom_N"/>
</dbReference>
<dbReference type="InterPro" id="IPR027417">
    <property type="entry name" value="P-loop_NTPase"/>
</dbReference>
<dbReference type="Gene3D" id="2.170.16.10">
    <property type="entry name" value="Hedgehog/Intein (Hint) domain"/>
    <property type="match status" value="1"/>
</dbReference>
<dbReference type="CDD" id="cd00081">
    <property type="entry name" value="Hint"/>
    <property type="match status" value="1"/>
</dbReference>
<evidence type="ECO:0000259" key="1">
    <source>
        <dbReference type="SMART" id="SM00306"/>
    </source>
</evidence>
<evidence type="ECO:0000313" key="2">
    <source>
        <dbReference type="EMBL" id="KKK57307.1"/>
    </source>
</evidence>
<dbReference type="Gene3D" id="3.40.50.300">
    <property type="entry name" value="P-loop containing nucleotide triphosphate hydrolases"/>
    <property type="match status" value="1"/>
</dbReference>
<dbReference type="AlphaFoldDB" id="A0A0F8WKA3"/>
<sequence length="354" mass="39291">LGSGTRVLTADLRWVPIEDIQVGDQLVAVDEKPPGGAGPARKMRSATVLARQEMYAEAYRVTFDTGESIIGTGEHPFLCKKRSTHDYQWRTILDIQVGDEIRCVTKPWGDTTVEDSWFGGFLDGEGSLRARQSGGADVCVSQVAGAVLEHAASYLKSGNYNFHTEVDNRVPEHSSKFGKRPVYKLVVQRMDDMFQLLGRTQPIRFGGNKWWEGKELPNGKLCAKVVSIKPLLVLKVHNLQTTTGTFIAEGLVSHNTAICRSLSAHRLTTVPGVRVLAGSVDEDKVMELYTRDKTILDNLPWWLKPEIKYDEKGAHIHFGKLSSKVLYQVGSQKSGVGQGRQFDVIHLTECASWP</sequence>
<comment type="caution">
    <text evidence="2">The sequence shown here is derived from an EMBL/GenBank/DDBJ whole genome shotgun (WGS) entry which is preliminary data.</text>
</comment>
<dbReference type="PROSITE" id="PS50818">
    <property type="entry name" value="INTEIN_C_TER"/>
    <property type="match status" value="1"/>
</dbReference>
<feature type="non-terminal residue" evidence="2">
    <location>
        <position position="354"/>
    </location>
</feature>
<dbReference type="EMBL" id="LAZR01064551">
    <property type="protein sequence ID" value="KKK57307.1"/>
    <property type="molecule type" value="Genomic_DNA"/>
</dbReference>
<dbReference type="GO" id="GO:0016539">
    <property type="term" value="P:intein-mediated protein splicing"/>
    <property type="evidence" value="ECO:0007669"/>
    <property type="project" value="InterPro"/>
</dbReference>
<dbReference type="InterPro" id="IPR036844">
    <property type="entry name" value="Hint_dom_sf"/>
</dbReference>
<name>A0A0F8WKA3_9ZZZZ</name>
<feature type="domain" description="Hint" evidence="1">
    <location>
        <begin position="1"/>
        <end position="105"/>
    </location>
</feature>
<proteinExistence type="predicted"/>
<dbReference type="SUPFAM" id="SSF51294">
    <property type="entry name" value="Hedgehog/intein (Hint) domain"/>
    <property type="match status" value="1"/>
</dbReference>
<feature type="non-terminal residue" evidence="2">
    <location>
        <position position="1"/>
    </location>
</feature>
<dbReference type="SMART" id="SM00306">
    <property type="entry name" value="HintN"/>
    <property type="match status" value="1"/>
</dbReference>
<accession>A0A0F8WKA3</accession>
<reference evidence="2" key="1">
    <citation type="journal article" date="2015" name="Nature">
        <title>Complex archaea that bridge the gap between prokaryotes and eukaryotes.</title>
        <authorList>
            <person name="Spang A."/>
            <person name="Saw J.H."/>
            <person name="Jorgensen S.L."/>
            <person name="Zaremba-Niedzwiedzka K."/>
            <person name="Martijn J."/>
            <person name="Lind A.E."/>
            <person name="van Eijk R."/>
            <person name="Schleper C."/>
            <person name="Guy L."/>
            <person name="Ettema T.J."/>
        </authorList>
    </citation>
    <scope>NUCLEOTIDE SEQUENCE</scope>
</reference>